<dbReference type="PANTHER" id="PTHR48081:SF8">
    <property type="entry name" value="ALPHA_BETA HYDROLASE FOLD-3 DOMAIN-CONTAINING PROTEIN-RELATED"/>
    <property type="match status" value="1"/>
</dbReference>
<dbReference type="VEuPathDB" id="FungiDB:PHYBLDRAFT_77300"/>
<dbReference type="Proteomes" id="UP000077315">
    <property type="component" value="Unassembled WGS sequence"/>
</dbReference>
<evidence type="ECO:0000259" key="2">
    <source>
        <dbReference type="Pfam" id="PF07859"/>
    </source>
</evidence>
<dbReference type="PANTHER" id="PTHR48081">
    <property type="entry name" value="AB HYDROLASE SUPERFAMILY PROTEIN C4A8.06C"/>
    <property type="match status" value="1"/>
</dbReference>
<evidence type="ECO:0000313" key="3">
    <source>
        <dbReference type="EMBL" id="OAD76610.1"/>
    </source>
</evidence>
<dbReference type="InterPro" id="IPR050300">
    <property type="entry name" value="GDXG_lipolytic_enzyme"/>
</dbReference>
<sequence>MGFLENIWGFIPGFQSLIAAFLLVCMCTTNGKILVRNHAASGFRWLAGVIPYSIRVPLIQCFLSLDIPYVRAFMIFIGTPQGEQVKWVTPIKKDTWEGRWIFPSAKQMSKTGSVETSAFDADLIILYMHGGGFYFGTSVGYIKTFIEFINQFKANRGINARILSVEYSLSPEVQWPKQKEECLAAYIYLVHDLGISPSKIIIIGDSAGGNLVLQTTWSLCNQRTIPALAALPPIPMPAGVVPMSPWVDVELDEPALEAAKYTDILSKKIFYLAATSYLPQLKKMTPSEYSAYIKNPEISPIYGDYYGSCPMLLVYADKEMLAGSIIKFSEKMRSQGVPLTPLIRPSVAHIHIMESLCAPSEDIWREDIGVVVDWCSTVLKRK</sequence>
<reference evidence="4" key="1">
    <citation type="submission" date="2015-06" db="EMBL/GenBank/DDBJ databases">
        <title>Expansion of signal transduction pathways in fungi by whole-genome duplication.</title>
        <authorList>
            <consortium name="DOE Joint Genome Institute"/>
            <person name="Corrochano L.M."/>
            <person name="Kuo A."/>
            <person name="Marcet-Houben M."/>
            <person name="Polaino S."/>
            <person name="Salamov A."/>
            <person name="Villalobos J.M."/>
            <person name="Alvarez M.I."/>
            <person name="Avalos J."/>
            <person name="Benito E.P."/>
            <person name="Benoit I."/>
            <person name="Burger G."/>
            <person name="Camino L.P."/>
            <person name="Canovas D."/>
            <person name="Cerda-Olmedo E."/>
            <person name="Cheng J.-F."/>
            <person name="Dominguez A."/>
            <person name="Elias M."/>
            <person name="Eslava A.P."/>
            <person name="Glaser F."/>
            <person name="Grimwood J."/>
            <person name="Gutierrez G."/>
            <person name="Heitman J."/>
            <person name="Henrissat B."/>
            <person name="Iturriaga E.A."/>
            <person name="Lang B.F."/>
            <person name="Lavin J.L."/>
            <person name="Lee S."/>
            <person name="Li W."/>
            <person name="Lindquist E."/>
            <person name="Lopez-Garcia S."/>
            <person name="Luque E.M."/>
            <person name="Marcos A.T."/>
            <person name="Martin J."/>
            <person name="McCluskey K."/>
            <person name="Medina H.R."/>
            <person name="Miralles-Duran A."/>
            <person name="Miyazaki A."/>
            <person name="Munoz-Torres E."/>
            <person name="Oguiza J.A."/>
            <person name="Ohm R."/>
            <person name="Olmedo M."/>
            <person name="Orejas M."/>
            <person name="Ortiz-Castellanos L."/>
            <person name="Pisabarro A.G."/>
            <person name="Rodriguez-Romero J."/>
            <person name="Ruiz-Herrera J."/>
            <person name="Ruiz-Vazquez R."/>
            <person name="Sanz C."/>
            <person name="Schackwitz W."/>
            <person name="Schmutz J."/>
            <person name="Shahriari M."/>
            <person name="Shelest E."/>
            <person name="Silva-Franco F."/>
            <person name="Soanes D."/>
            <person name="Syed K."/>
            <person name="Tagua V.G."/>
            <person name="Talbot N.J."/>
            <person name="Thon M."/>
            <person name="De vries R.P."/>
            <person name="Wiebenga A."/>
            <person name="Yadav J.S."/>
            <person name="Braun E.L."/>
            <person name="Baker S."/>
            <person name="Garre V."/>
            <person name="Horwitz B."/>
            <person name="Torres-Martinez S."/>
            <person name="Idnurm A."/>
            <person name="Herrera-Estrella A."/>
            <person name="Gabaldon T."/>
            <person name="Grigoriev I.V."/>
        </authorList>
    </citation>
    <scope>NUCLEOTIDE SEQUENCE [LARGE SCALE GENOMIC DNA]</scope>
    <source>
        <strain evidence="4">NRRL 1555(-)</strain>
    </source>
</reference>
<dbReference type="OrthoDB" id="408631at2759"/>
<dbReference type="RefSeq" id="XP_018294650.1">
    <property type="nucleotide sequence ID" value="XM_018443243.1"/>
</dbReference>
<evidence type="ECO:0000313" key="4">
    <source>
        <dbReference type="Proteomes" id="UP000077315"/>
    </source>
</evidence>
<dbReference type="GO" id="GO:0016787">
    <property type="term" value="F:hydrolase activity"/>
    <property type="evidence" value="ECO:0007669"/>
    <property type="project" value="UniProtKB-KW"/>
</dbReference>
<dbReference type="Pfam" id="PF07859">
    <property type="entry name" value="Abhydrolase_3"/>
    <property type="match status" value="1"/>
</dbReference>
<dbReference type="GeneID" id="29004149"/>
<organism evidence="3 4">
    <name type="scientific">Phycomyces blakesleeanus (strain ATCC 8743b / DSM 1359 / FGSC 10004 / NBRC 33097 / NRRL 1555)</name>
    <dbReference type="NCBI Taxonomy" id="763407"/>
    <lineage>
        <taxon>Eukaryota</taxon>
        <taxon>Fungi</taxon>
        <taxon>Fungi incertae sedis</taxon>
        <taxon>Mucoromycota</taxon>
        <taxon>Mucoromycotina</taxon>
        <taxon>Mucoromycetes</taxon>
        <taxon>Mucorales</taxon>
        <taxon>Phycomycetaceae</taxon>
        <taxon>Phycomyces</taxon>
    </lineage>
</organism>
<dbReference type="FunCoup" id="A0A163E4R6">
    <property type="interactions" value="178"/>
</dbReference>
<dbReference type="InterPro" id="IPR013094">
    <property type="entry name" value="AB_hydrolase_3"/>
</dbReference>
<dbReference type="STRING" id="763407.A0A163E4R6"/>
<evidence type="ECO:0000256" key="1">
    <source>
        <dbReference type="ARBA" id="ARBA00022801"/>
    </source>
</evidence>
<keyword evidence="4" id="KW-1185">Reference proteome</keyword>
<accession>A0A163E4R6</accession>
<proteinExistence type="predicted"/>
<dbReference type="InParanoid" id="A0A163E4R6"/>
<dbReference type="SUPFAM" id="SSF53474">
    <property type="entry name" value="alpha/beta-Hydrolases"/>
    <property type="match status" value="1"/>
</dbReference>
<name>A0A163E4R6_PHYB8</name>
<gene>
    <name evidence="3" type="ORF">PHYBLDRAFT_77300</name>
</gene>
<dbReference type="EMBL" id="KV440975">
    <property type="protein sequence ID" value="OAD76610.1"/>
    <property type="molecule type" value="Genomic_DNA"/>
</dbReference>
<dbReference type="InterPro" id="IPR029058">
    <property type="entry name" value="AB_hydrolase_fold"/>
</dbReference>
<keyword evidence="1" id="KW-0378">Hydrolase</keyword>
<dbReference type="Gene3D" id="3.40.50.1820">
    <property type="entry name" value="alpha/beta hydrolase"/>
    <property type="match status" value="1"/>
</dbReference>
<dbReference type="AlphaFoldDB" id="A0A163E4R6"/>
<protein>
    <recommendedName>
        <fullName evidence="2">Alpha/beta hydrolase fold-3 domain-containing protein</fullName>
    </recommendedName>
</protein>
<feature type="domain" description="Alpha/beta hydrolase fold-3" evidence="2">
    <location>
        <begin position="125"/>
        <end position="349"/>
    </location>
</feature>